<organism evidence="1 2">
    <name type="scientific">Panagrolaimus sp. PS1159</name>
    <dbReference type="NCBI Taxonomy" id="55785"/>
    <lineage>
        <taxon>Eukaryota</taxon>
        <taxon>Metazoa</taxon>
        <taxon>Ecdysozoa</taxon>
        <taxon>Nematoda</taxon>
        <taxon>Chromadorea</taxon>
        <taxon>Rhabditida</taxon>
        <taxon>Tylenchina</taxon>
        <taxon>Panagrolaimomorpha</taxon>
        <taxon>Panagrolaimoidea</taxon>
        <taxon>Panagrolaimidae</taxon>
        <taxon>Panagrolaimus</taxon>
    </lineage>
</organism>
<accession>A0AC35FQY5</accession>
<dbReference type="WBParaSite" id="PS1159_v2.g19545.t1">
    <property type="protein sequence ID" value="PS1159_v2.g19545.t1"/>
    <property type="gene ID" value="PS1159_v2.g19545"/>
</dbReference>
<reference evidence="2" key="1">
    <citation type="submission" date="2022-11" db="UniProtKB">
        <authorList>
            <consortium name="WormBaseParasite"/>
        </authorList>
    </citation>
    <scope>IDENTIFICATION</scope>
</reference>
<evidence type="ECO:0000313" key="2">
    <source>
        <dbReference type="WBParaSite" id="PS1159_v2.g19545.t1"/>
    </source>
</evidence>
<sequence length="286" mass="33201">MAPSKTQIHFHGPYRPQNWSLPDSVIYYIAKNPSNAKAWQKLIQSCKYYFTKNPVFVIDSLSICWQNMWKASLNGFQKDLAFANLPCKLWIINEISQPFNECSSKCISSIVPNIYKCDATILNLAGQIISYNEFLFLSTNVENIVLDCVTVKNENGTIVPLENLVKVLPKVYYINIDRSSSSITSNTVKELLKIPNFSKIDKIVLQDISETFDITMFFEHIKKCKYTKFFLKFSDTISDAYKNRVESIVDEIVSTKTYSYNPPYINFHGISQEKYRDMYSRQNYFM</sequence>
<dbReference type="Proteomes" id="UP000887580">
    <property type="component" value="Unplaced"/>
</dbReference>
<protein>
    <submittedName>
        <fullName evidence="2">Uncharacterized protein</fullName>
    </submittedName>
</protein>
<proteinExistence type="predicted"/>
<evidence type="ECO:0000313" key="1">
    <source>
        <dbReference type="Proteomes" id="UP000887580"/>
    </source>
</evidence>
<name>A0AC35FQY5_9BILA</name>